<proteinExistence type="predicted"/>
<gene>
    <name evidence="1" type="ORF">BCR32DRAFT_281732</name>
</gene>
<name>A0A1Y1X169_9FUNG</name>
<keyword evidence="2" id="KW-1185">Reference proteome</keyword>
<protein>
    <submittedName>
        <fullName evidence="1">Uncharacterized protein</fullName>
    </submittedName>
</protein>
<dbReference type="AlphaFoldDB" id="A0A1Y1X169"/>
<dbReference type="OrthoDB" id="10590694at2759"/>
<reference evidence="1 2" key="2">
    <citation type="submission" date="2016-08" db="EMBL/GenBank/DDBJ databases">
        <title>Pervasive Adenine N6-methylation of Active Genes in Fungi.</title>
        <authorList>
            <consortium name="DOE Joint Genome Institute"/>
            <person name="Mondo S.J."/>
            <person name="Dannebaum R.O."/>
            <person name="Kuo R.C."/>
            <person name="Labutti K."/>
            <person name="Haridas S."/>
            <person name="Kuo A."/>
            <person name="Salamov A."/>
            <person name="Ahrendt S.R."/>
            <person name="Lipzen A."/>
            <person name="Sullivan W."/>
            <person name="Andreopoulos W.B."/>
            <person name="Clum A."/>
            <person name="Lindquist E."/>
            <person name="Daum C."/>
            <person name="Ramamoorthy G.K."/>
            <person name="Gryganskyi A."/>
            <person name="Culley D."/>
            <person name="Magnuson J.K."/>
            <person name="James T.Y."/>
            <person name="O'Malley M.A."/>
            <person name="Stajich J.E."/>
            <person name="Spatafora J.W."/>
            <person name="Visel A."/>
            <person name="Grigoriev I.V."/>
        </authorList>
    </citation>
    <scope>NUCLEOTIDE SEQUENCE [LARGE SCALE GENOMIC DNA]</scope>
    <source>
        <strain evidence="1 2">S4</strain>
    </source>
</reference>
<organism evidence="1 2">
    <name type="scientific">Anaeromyces robustus</name>
    <dbReference type="NCBI Taxonomy" id="1754192"/>
    <lineage>
        <taxon>Eukaryota</taxon>
        <taxon>Fungi</taxon>
        <taxon>Fungi incertae sedis</taxon>
        <taxon>Chytridiomycota</taxon>
        <taxon>Chytridiomycota incertae sedis</taxon>
        <taxon>Neocallimastigomycetes</taxon>
        <taxon>Neocallimastigales</taxon>
        <taxon>Neocallimastigaceae</taxon>
        <taxon>Anaeromyces</taxon>
    </lineage>
</organism>
<reference evidence="1 2" key="1">
    <citation type="submission" date="2016-08" db="EMBL/GenBank/DDBJ databases">
        <title>A Parts List for Fungal Cellulosomes Revealed by Comparative Genomics.</title>
        <authorList>
            <consortium name="DOE Joint Genome Institute"/>
            <person name="Haitjema C.H."/>
            <person name="Gilmore S.P."/>
            <person name="Henske J.K."/>
            <person name="Solomon K.V."/>
            <person name="De Groot R."/>
            <person name="Kuo A."/>
            <person name="Mondo S.J."/>
            <person name="Salamov A.A."/>
            <person name="Labutti K."/>
            <person name="Zhao Z."/>
            <person name="Chiniquy J."/>
            <person name="Barry K."/>
            <person name="Brewer H.M."/>
            <person name="Purvine S.O."/>
            <person name="Wright A.T."/>
            <person name="Boxma B."/>
            <person name="Van Alen T."/>
            <person name="Hackstein J.H."/>
            <person name="Baker S.E."/>
            <person name="Grigoriev I.V."/>
            <person name="O'Malley M.A."/>
        </authorList>
    </citation>
    <scope>NUCLEOTIDE SEQUENCE [LARGE SCALE GENOMIC DNA]</scope>
    <source>
        <strain evidence="1 2">S4</strain>
    </source>
</reference>
<sequence length="354" mass="40917">MKFTKPLKVERFQKNTLLIALVSTKRHSLYNNYTSILEYEKYINHKIYLFLFGGTSALEKLYFDKGERKHLIEQLYKLPVICSFLELLFGRYKSTPIITKNVDVESIKHNNNISNRDVISTTGPSESSSFTRNDEDCPRESLVDTTLSLIQIINRFSSWAVKSSSLVERLLDVSVSEYREIKNWYWNDLAKKQGIKGKIYLFLLGGTSALEKLYFDKGKRKYLIKQLYKCLKELPVPYFVGLIEYLTKTVPVICSFLELLFDRDLSGNLDLYGYVPLFPNSVSCDFGVTDLCYLSDATCKSDYIDECTVDDIKISSSKQNQKYYISSRSFILSVPPESGLLLNTNEKRNEQEKE</sequence>
<dbReference type="EMBL" id="MCFG01000188">
    <property type="protein sequence ID" value="ORX79084.1"/>
    <property type="molecule type" value="Genomic_DNA"/>
</dbReference>
<evidence type="ECO:0000313" key="2">
    <source>
        <dbReference type="Proteomes" id="UP000193944"/>
    </source>
</evidence>
<evidence type="ECO:0000313" key="1">
    <source>
        <dbReference type="EMBL" id="ORX79084.1"/>
    </source>
</evidence>
<comment type="caution">
    <text evidence="1">The sequence shown here is derived from an EMBL/GenBank/DDBJ whole genome shotgun (WGS) entry which is preliminary data.</text>
</comment>
<accession>A0A1Y1X169</accession>
<dbReference type="Proteomes" id="UP000193944">
    <property type="component" value="Unassembled WGS sequence"/>
</dbReference>